<evidence type="ECO:0000256" key="5">
    <source>
        <dbReference type="ARBA" id="ARBA00022692"/>
    </source>
</evidence>
<evidence type="ECO:0000256" key="13">
    <source>
        <dbReference type="ARBA" id="ARBA00023180"/>
    </source>
</evidence>
<feature type="transmembrane region" description="Helical" evidence="16">
    <location>
        <begin position="822"/>
        <end position="840"/>
    </location>
</feature>
<evidence type="ECO:0000256" key="17">
    <source>
        <dbReference type="SAM" id="SignalP"/>
    </source>
</evidence>
<organism evidence="19">
    <name type="scientific">Rhipicephalus appendiculatus</name>
    <name type="common">Brown ear tick</name>
    <dbReference type="NCBI Taxonomy" id="34631"/>
    <lineage>
        <taxon>Eukaryota</taxon>
        <taxon>Metazoa</taxon>
        <taxon>Ecdysozoa</taxon>
        <taxon>Arthropoda</taxon>
        <taxon>Chelicerata</taxon>
        <taxon>Arachnida</taxon>
        <taxon>Acari</taxon>
        <taxon>Parasitiformes</taxon>
        <taxon>Ixodida</taxon>
        <taxon>Ixodoidea</taxon>
        <taxon>Ixodidae</taxon>
        <taxon>Rhipicephalinae</taxon>
        <taxon>Rhipicephalus</taxon>
        <taxon>Rhipicephalus</taxon>
    </lineage>
</organism>
<name>A0A131YJD2_RHIAP</name>
<evidence type="ECO:0000256" key="4">
    <source>
        <dbReference type="ARBA" id="ARBA00022548"/>
    </source>
</evidence>
<feature type="transmembrane region" description="Helical" evidence="16">
    <location>
        <begin position="1214"/>
        <end position="1238"/>
    </location>
</feature>
<keyword evidence="4" id="KW-0153">Cholesterol metabolism</keyword>
<feature type="chain" id="PRO_5007285324" evidence="17">
    <location>
        <begin position="22"/>
        <end position="1250"/>
    </location>
</feature>
<dbReference type="Pfam" id="PF22314">
    <property type="entry name" value="NPC1_MLD"/>
    <property type="match status" value="1"/>
</dbReference>
<protein>
    <submittedName>
        <fullName evidence="19">Niemann-Pick C1 protein</fullName>
    </submittedName>
</protein>
<dbReference type="GO" id="GO:0030301">
    <property type="term" value="P:cholesterol transport"/>
    <property type="evidence" value="ECO:0007669"/>
    <property type="project" value="UniProtKB-ARBA"/>
</dbReference>
<dbReference type="Pfam" id="PF16414">
    <property type="entry name" value="NPC1_N"/>
    <property type="match status" value="1"/>
</dbReference>
<accession>A0A131YJD2</accession>
<evidence type="ECO:0000256" key="9">
    <source>
        <dbReference type="ARBA" id="ARBA00023098"/>
    </source>
</evidence>
<evidence type="ECO:0000256" key="3">
    <source>
        <dbReference type="ARBA" id="ARBA00022448"/>
    </source>
</evidence>
<dbReference type="PROSITE" id="PS50156">
    <property type="entry name" value="SSD"/>
    <property type="match status" value="1"/>
</dbReference>
<dbReference type="InterPro" id="IPR004765">
    <property type="entry name" value="NPC1-like"/>
</dbReference>
<feature type="transmembrane region" description="Helical" evidence="16">
    <location>
        <begin position="746"/>
        <end position="770"/>
    </location>
</feature>
<dbReference type="GO" id="GO:0005886">
    <property type="term" value="C:plasma membrane"/>
    <property type="evidence" value="ECO:0007669"/>
    <property type="project" value="TreeGrafter"/>
</dbReference>
<feature type="transmembrane region" description="Helical" evidence="16">
    <location>
        <begin position="639"/>
        <end position="663"/>
    </location>
</feature>
<evidence type="ECO:0000256" key="2">
    <source>
        <dbReference type="ARBA" id="ARBA00005585"/>
    </source>
</evidence>
<dbReference type="Gene3D" id="1.20.1640.10">
    <property type="entry name" value="Multidrug efflux transporter AcrB transmembrane domain"/>
    <property type="match status" value="2"/>
</dbReference>
<evidence type="ECO:0000256" key="15">
    <source>
        <dbReference type="ARBA" id="ARBA00034049"/>
    </source>
</evidence>
<dbReference type="InterPro" id="IPR032190">
    <property type="entry name" value="NPC1_N"/>
</dbReference>
<feature type="transmembrane region" description="Helical" evidence="16">
    <location>
        <begin position="1110"/>
        <end position="1131"/>
    </location>
</feature>
<dbReference type="FunFam" id="1.20.1640.10:FF:000010">
    <property type="entry name" value="NPC intracellular cholesterol transporter 1"/>
    <property type="match status" value="1"/>
</dbReference>
<dbReference type="PANTHER" id="PTHR45727">
    <property type="entry name" value="NPC INTRACELLULAR CHOLESTEROL TRANSPORTER 1"/>
    <property type="match status" value="1"/>
</dbReference>
<dbReference type="GO" id="GO:0042632">
    <property type="term" value="P:cholesterol homeostasis"/>
    <property type="evidence" value="ECO:0007669"/>
    <property type="project" value="TreeGrafter"/>
</dbReference>
<comment type="similarity">
    <text evidence="2">Belongs to the patched family.</text>
</comment>
<comment type="catalytic activity">
    <reaction evidence="15">
        <text>cholesterol(in) = cholesterol(out)</text>
        <dbReference type="Rhea" id="RHEA:39747"/>
        <dbReference type="ChEBI" id="CHEBI:16113"/>
    </reaction>
</comment>
<dbReference type="EMBL" id="GEDV01009955">
    <property type="protein sequence ID" value="JAP78602.1"/>
    <property type="molecule type" value="Transcribed_RNA"/>
</dbReference>
<keyword evidence="5 16" id="KW-0812">Transmembrane</keyword>
<dbReference type="InterPro" id="IPR000731">
    <property type="entry name" value="SSD"/>
</dbReference>
<keyword evidence="8" id="KW-0445">Lipid transport</keyword>
<feature type="transmembrane region" description="Helical" evidence="16">
    <location>
        <begin position="1137"/>
        <end position="1162"/>
    </location>
</feature>
<dbReference type="SUPFAM" id="SSF82866">
    <property type="entry name" value="Multidrug efflux transporter AcrB transmembrane domain"/>
    <property type="match status" value="2"/>
</dbReference>
<keyword evidence="3" id="KW-0813">Transport</keyword>
<evidence type="ECO:0000256" key="7">
    <source>
        <dbReference type="ARBA" id="ARBA00022989"/>
    </source>
</evidence>
<feature type="transmembrane region" description="Helical" evidence="16">
    <location>
        <begin position="669"/>
        <end position="691"/>
    </location>
</feature>
<keyword evidence="9" id="KW-0443">Lipid metabolism</keyword>
<dbReference type="FunFam" id="1.20.1640.10:FF:000008">
    <property type="entry name" value="NPC intracellular cholesterol transporter 1"/>
    <property type="match status" value="1"/>
</dbReference>
<feature type="transmembrane region" description="Helical" evidence="16">
    <location>
        <begin position="342"/>
        <end position="364"/>
    </location>
</feature>
<dbReference type="InterPro" id="IPR053956">
    <property type="entry name" value="NPC1_MLD"/>
</dbReference>
<keyword evidence="7 16" id="KW-1133">Transmembrane helix</keyword>
<feature type="domain" description="SSD" evidence="18">
    <location>
        <begin position="605"/>
        <end position="770"/>
    </location>
</feature>
<keyword evidence="12" id="KW-1207">Sterol metabolism</keyword>
<proteinExistence type="inferred from homology"/>
<dbReference type="GO" id="GO:0030299">
    <property type="term" value="P:intestinal cholesterol absorption"/>
    <property type="evidence" value="ECO:0007669"/>
    <property type="project" value="TreeGrafter"/>
</dbReference>
<reference evidence="19" key="1">
    <citation type="journal article" date="2016" name="Ticks Tick Borne Dis.">
        <title>De novo assembly and annotation of the salivary gland transcriptome of Rhipicephalus appendiculatus male and female ticks during blood feeding.</title>
        <authorList>
            <person name="de Castro M.H."/>
            <person name="de Klerk D."/>
            <person name="Pienaar R."/>
            <person name="Latif A.A."/>
            <person name="Rees D.J."/>
            <person name="Mans B.J."/>
        </authorList>
    </citation>
    <scope>NUCLEOTIDE SEQUENCE</scope>
    <source>
        <tissue evidence="19">Salivary glands</tissue>
    </source>
</reference>
<evidence type="ECO:0000259" key="18">
    <source>
        <dbReference type="PROSITE" id="PS50156"/>
    </source>
</evidence>
<dbReference type="PANTHER" id="PTHR45727:SF2">
    <property type="entry name" value="NPC INTRACELLULAR CHOLESTEROL TRANSPORTER 1"/>
    <property type="match status" value="1"/>
</dbReference>
<dbReference type="Pfam" id="PF12349">
    <property type="entry name" value="Sterol-sensing"/>
    <property type="match status" value="1"/>
</dbReference>
<feature type="transmembrane region" description="Helical" evidence="16">
    <location>
        <begin position="1183"/>
        <end position="1202"/>
    </location>
</feature>
<evidence type="ECO:0000256" key="14">
    <source>
        <dbReference type="ARBA" id="ARBA00023221"/>
    </source>
</evidence>
<dbReference type="NCBIfam" id="TIGR00917">
    <property type="entry name" value="2A060601"/>
    <property type="match status" value="1"/>
</dbReference>
<evidence type="ECO:0000256" key="10">
    <source>
        <dbReference type="ARBA" id="ARBA00023136"/>
    </source>
</evidence>
<sequence length="1250" mass="137605">MRLLVAYCALAVFTCRMLADAATSQCVMRGACGIDPVTEKPMPCVDHGPPRAVSDKSMEILKDVCPDLVSGQGKEFCCDNDQVTALGTNLQLMRALVSNCPSCFFNLARVFCMVTCSPHQDDFLEVTQFNKTTRAVLEVNYYMTHRYALGAFSSCSGFDSGILGALCGSYSDDCGPETLFMGLGMHDGLHSPFQMDFVFSDSPVPSHNHTYKPLNATYKKCSEPGAPGASPCSCSTCKESCVPSDYPETHKSWKILGINGFYLLAGIIYAVFFVVVVTLYLIARFRNSHTPGGSVNACTSSEFSDDAPLYAKDGSASKGGRLQRALVTQFANWGRLCARWPVTVVVTSLLAVAICCAGLAFFTIRTNPVELWSAPKSRARLEREQFNQEFGPFYRIEQVVITRNGGQPFPYTLHLKRYNLTVNFGAVFDKEFLHQVAALQEKLLGLTAEYEGRKVTLEDICFSPLSNGKCMIQSPLNWFQNNASRLDLVYKNKTYLDHLFFCFSSPLSPSDEGFGGMPCLGQYGGPVFPYVGLGNIDGDQYPSASALVITILVNNHVNSSLLGPAIAWERKFIDTLKNFSNENMSIAFLSENSVEDELDRESRSDVFTVLLSYFVMFVYVSLALGQYRSLRTVLVDSQVTLGLAGVVIVLASVASSLGLFSYWGTPATLIIIEVIPFLVLAVGVDNIFILVQGFQRDDGSEDEPIEDKVARVVGNLGPSLLLASFSEATCFFLGGLSTMPAVKTFALYAGLALLVDFLLQVTCFVALLTLDAKRRRMQRMDVCCCISGSQTIFIEDGPSQGFLYRLFENYYAPALMKEPIRLTVMLVFVGWACFSFAALGNTKIGLDQEISMPLDSYLQDYFRMQKTALAVGPPLYFVVQPGYNYARYEDQDLICGLPGCSSQSLYSQISLAAVYNNLTTISQPPMSWLDDYVTWTKTSSCCAMDNTTMAFCPRNHTRPKTCVPCLSKQKHQERPVGDTFQRFLLDFLNDNPDATCPKGGHAAYANAVQIYKNSSRIGATQFMTYHTALSDSDDFTRALRMARFVADNVTHELQASSSSHNATVFPYSIFHVFYEQYLTIEAESAVHLSISLVGIFGITFLLLDLNLKAAAIVCLTIVMIIVDLLGIMYFWDIALNAISLVNLVMAIGISVEFCSHIVRAFLVSGQPCRVSRSEESLATMGSSVLSGITLTKFGGVVVLAFSKSQLFRVFYFRMYLSIVLVGAAHGLIFLPVLLSYIGPFKAKSVASRSK</sequence>
<feature type="signal peptide" evidence="17">
    <location>
        <begin position="1"/>
        <end position="21"/>
    </location>
</feature>
<dbReference type="GO" id="GO:0005319">
    <property type="term" value="F:lipid transporter activity"/>
    <property type="evidence" value="ECO:0007669"/>
    <property type="project" value="InterPro"/>
</dbReference>
<evidence type="ECO:0000256" key="8">
    <source>
        <dbReference type="ARBA" id="ARBA00023055"/>
    </source>
</evidence>
<evidence type="ECO:0000256" key="16">
    <source>
        <dbReference type="SAM" id="Phobius"/>
    </source>
</evidence>
<evidence type="ECO:0000256" key="6">
    <source>
        <dbReference type="ARBA" id="ARBA00022729"/>
    </source>
</evidence>
<dbReference type="AlphaFoldDB" id="A0A131YJD2"/>
<keyword evidence="10 16" id="KW-0472">Membrane</keyword>
<dbReference type="InterPro" id="IPR053958">
    <property type="entry name" value="HMGCR/SNAP/NPC1-like_SSD"/>
</dbReference>
<dbReference type="GO" id="GO:0008203">
    <property type="term" value="P:cholesterol metabolic process"/>
    <property type="evidence" value="ECO:0007669"/>
    <property type="project" value="UniProtKB-KW"/>
</dbReference>
<dbReference type="GO" id="GO:0012505">
    <property type="term" value="C:endomembrane system"/>
    <property type="evidence" value="ECO:0007669"/>
    <property type="project" value="UniProtKB-SubCell"/>
</dbReference>
<keyword evidence="14" id="KW-0753">Steroid metabolism</keyword>
<feature type="transmembrane region" description="Helical" evidence="16">
    <location>
        <begin position="261"/>
        <end position="282"/>
    </location>
</feature>
<keyword evidence="13" id="KW-0325">Glycoprotein</keyword>
<evidence type="ECO:0000256" key="11">
    <source>
        <dbReference type="ARBA" id="ARBA00023157"/>
    </source>
</evidence>
<evidence type="ECO:0000256" key="1">
    <source>
        <dbReference type="ARBA" id="ARBA00004127"/>
    </source>
</evidence>
<dbReference type="GO" id="GO:0015485">
    <property type="term" value="F:cholesterol binding"/>
    <property type="evidence" value="ECO:0007669"/>
    <property type="project" value="TreeGrafter"/>
</dbReference>
<comment type="subcellular location">
    <subcellularLocation>
        <location evidence="1">Endomembrane system</location>
        <topology evidence="1">Multi-pass membrane protein</topology>
    </subcellularLocation>
</comment>
<feature type="transmembrane region" description="Helical" evidence="16">
    <location>
        <begin position="606"/>
        <end position="627"/>
    </location>
</feature>
<keyword evidence="11" id="KW-1015">Disulfide bond</keyword>
<keyword evidence="6 17" id="KW-0732">Signal</keyword>
<evidence type="ECO:0000256" key="12">
    <source>
        <dbReference type="ARBA" id="ARBA00023166"/>
    </source>
</evidence>
<evidence type="ECO:0000313" key="19">
    <source>
        <dbReference type="EMBL" id="JAP78602.1"/>
    </source>
</evidence>